<evidence type="ECO:0000313" key="2">
    <source>
        <dbReference type="Proteomes" id="UP000177876"/>
    </source>
</evidence>
<organism evidence="1 2">
    <name type="scientific">Candidatus Solincola sediminis</name>
    <dbReference type="NCBI Taxonomy" id="1797199"/>
    <lineage>
        <taxon>Bacteria</taxon>
        <taxon>Bacillati</taxon>
        <taxon>Actinomycetota</taxon>
        <taxon>Candidatus Geothermincolia</taxon>
        <taxon>Candidatus Geothermincolales</taxon>
        <taxon>Candidatus Geothermincolaceae</taxon>
        <taxon>Candidatus Solincola</taxon>
    </lineage>
</organism>
<dbReference type="STRING" id="1797197.A2Y75_05370"/>
<sequence>MPTGTITQGGVPLPSLVGTVFSVALAPMIAGDERQNALWTYSELNPRGPLAGKQRDGRAIRWDIIFATSVGIESLRVFTGHTLGTSTTTRSRTLTLTALDNRELFRNATSLPFLVGEWFRPVQGETLPYMPGLETTWLISYLLGRYPSFFRETGFYAAPPPHPGVMCYVPCHGSLHAFIGDVLYAFTERASGRHRQPMFDTGPYVGATEKAPIGGRIAAKWAANTSTFYYNFGAGARTIGRIEFYLKLDTIGTSLATLSAVNIDDATTYVTARIASTGLFTLELAMAGVVRSVTGPAVAAVGAWHAYGVHWDSSTGSASFRIDNTTTVVAFTPLSGTTTTQFADISMEITDLTQIAEIHYTGGFPIGDTTDQIVVSSPWVWENFSATAFIDRSQNRLVGVVYDQTDDEWATLTAIAQAEFAAVYFDQLGYPHYNARVSNVTDVGQAVTRSLTATNSLINIDYVANITQIANDVTVAYTVPELRLNQVVWSPSSPVVVYGFSTITIPFAVPGQLFPLEPISYIFTTVNTAPDGSGTALSTFPLIVSVGASNFAGTVTIENTSSTDVWLVDSTGAASFTLYASYIVSGSSSNPPAHYIDEKSVARHKTQLLSVSASPWRQSFDSCQTIAVWLLSDLGEIAPVLRNIVIVGDPRLQIGDRIRLTELTNLGVDDRYRITGISPSVDSSGAYTQTLIARATSDVAYWNVNRWNDGTVWGA</sequence>
<evidence type="ECO:0000313" key="1">
    <source>
        <dbReference type="EMBL" id="OFW55845.1"/>
    </source>
</evidence>
<dbReference type="EMBL" id="MELK01000051">
    <property type="protein sequence ID" value="OFW55845.1"/>
    <property type="molecule type" value="Genomic_DNA"/>
</dbReference>
<reference evidence="1 2" key="1">
    <citation type="journal article" date="2016" name="Nat. Commun.">
        <title>Thousands of microbial genomes shed light on interconnected biogeochemical processes in an aquifer system.</title>
        <authorList>
            <person name="Anantharaman K."/>
            <person name="Brown C.T."/>
            <person name="Hug L.A."/>
            <person name="Sharon I."/>
            <person name="Castelle C.J."/>
            <person name="Probst A.J."/>
            <person name="Thomas B.C."/>
            <person name="Singh A."/>
            <person name="Wilkins M.J."/>
            <person name="Karaoz U."/>
            <person name="Brodie E.L."/>
            <person name="Williams K.H."/>
            <person name="Hubbard S.S."/>
            <person name="Banfield J.F."/>
        </authorList>
    </citation>
    <scope>NUCLEOTIDE SEQUENCE [LARGE SCALE GENOMIC DNA]</scope>
</reference>
<dbReference type="Proteomes" id="UP000177876">
    <property type="component" value="Unassembled WGS sequence"/>
</dbReference>
<accession>A0A1F2WG59</accession>
<comment type="caution">
    <text evidence="1">The sequence shown here is derived from an EMBL/GenBank/DDBJ whole genome shotgun (WGS) entry which is preliminary data.</text>
</comment>
<name>A0A1F2WG59_9ACTN</name>
<gene>
    <name evidence="1" type="ORF">A2Y75_05370</name>
</gene>
<proteinExistence type="predicted"/>
<dbReference type="AlphaFoldDB" id="A0A1F2WG59"/>
<protein>
    <submittedName>
        <fullName evidence="1">Uncharacterized protein</fullName>
    </submittedName>
</protein>